<proteinExistence type="predicted"/>
<sequence length="69" mass="7749">MKRKSTSKPTTKLSIRGTLHRYFKKKEGQSASGFLTEVKALTDDEQLELAQDAARTMGLTESEVQFSLK</sequence>
<evidence type="ECO:0000313" key="1">
    <source>
        <dbReference type="EMBL" id="KKK85544.1"/>
    </source>
</evidence>
<protein>
    <submittedName>
        <fullName evidence="1">Uncharacterized protein</fullName>
    </submittedName>
</protein>
<dbReference type="AlphaFoldDB" id="A0A0F9B4H6"/>
<comment type="caution">
    <text evidence="1">The sequence shown here is derived from an EMBL/GenBank/DDBJ whole genome shotgun (WGS) entry which is preliminary data.</text>
</comment>
<organism evidence="1">
    <name type="scientific">marine sediment metagenome</name>
    <dbReference type="NCBI Taxonomy" id="412755"/>
    <lineage>
        <taxon>unclassified sequences</taxon>
        <taxon>metagenomes</taxon>
        <taxon>ecological metagenomes</taxon>
    </lineage>
</organism>
<name>A0A0F9B4H6_9ZZZZ</name>
<dbReference type="EMBL" id="LAZR01051258">
    <property type="protein sequence ID" value="KKK85544.1"/>
    <property type="molecule type" value="Genomic_DNA"/>
</dbReference>
<gene>
    <name evidence="1" type="ORF">LCGC14_2772220</name>
</gene>
<reference evidence="1" key="1">
    <citation type="journal article" date="2015" name="Nature">
        <title>Complex archaea that bridge the gap between prokaryotes and eukaryotes.</title>
        <authorList>
            <person name="Spang A."/>
            <person name="Saw J.H."/>
            <person name="Jorgensen S.L."/>
            <person name="Zaremba-Niedzwiedzka K."/>
            <person name="Martijn J."/>
            <person name="Lind A.E."/>
            <person name="van Eijk R."/>
            <person name="Schleper C."/>
            <person name="Guy L."/>
            <person name="Ettema T.J."/>
        </authorList>
    </citation>
    <scope>NUCLEOTIDE SEQUENCE</scope>
</reference>
<accession>A0A0F9B4H6</accession>